<dbReference type="AlphaFoldDB" id="A0AAF5PIY3"/>
<proteinExistence type="predicted"/>
<reference evidence="2" key="2">
    <citation type="journal article" date="2016" name="Mol. Ecol.">
        <title>Population genomics of the filarial nematode parasite Wuchereria bancrofti from mosquitoes.</title>
        <authorList>
            <person name="Small S.T."/>
            <person name="Reimer L.J."/>
            <person name="Tisch D.J."/>
            <person name="King C.L."/>
            <person name="Christensen B.M."/>
            <person name="Siba P.M."/>
            <person name="Kazura J.W."/>
            <person name="Serre D."/>
            <person name="Zimmerman P.A."/>
        </authorList>
    </citation>
    <scope>NUCLEOTIDE SEQUENCE</scope>
    <source>
        <strain evidence="2">pt0022</strain>
    </source>
</reference>
<feature type="region of interest" description="Disordered" evidence="1">
    <location>
        <begin position="1"/>
        <end position="30"/>
    </location>
</feature>
<feature type="compositionally biased region" description="Basic and acidic residues" evidence="1">
    <location>
        <begin position="10"/>
        <end position="30"/>
    </location>
</feature>
<evidence type="ECO:0000313" key="2">
    <source>
        <dbReference type="Proteomes" id="UP000093561"/>
    </source>
</evidence>
<organism evidence="2 3">
    <name type="scientific">Wuchereria bancrofti</name>
    <dbReference type="NCBI Taxonomy" id="6293"/>
    <lineage>
        <taxon>Eukaryota</taxon>
        <taxon>Metazoa</taxon>
        <taxon>Ecdysozoa</taxon>
        <taxon>Nematoda</taxon>
        <taxon>Chromadorea</taxon>
        <taxon>Rhabditida</taxon>
        <taxon>Spirurina</taxon>
        <taxon>Spiruromorpha</taxon>
        <taxon>Filarioidea</taxon>
        <taxon>Onchocercidae</taxon>
        <taxon>Wuchereria</taxon>
    </lineage>
</organism>
<evidence type="ECO:0000256" key="1">
    <source>
        <dbReference type="SAM" id="MobiDB-lite"/>
    </source>
</evidence>
<accession>A0AAF5PIY3</accession>
<dbReference type="WBParaSite" id="mrna-Wban_01358">
    <property type="protein sequence ID" value="mrna-Wban_01358"/>
    <property type="gene ID" value="Wban_01358"/>
</dbReference>
<dbReference type="Proteomes" id="UP000093561">
    <property type="component" value="Unassembled WGS sequence"/>
</dbReference>
<name>A0AAF5PIY3_WUCBA</name>
<sequence>MGKGQFICAGEERERKKEEKGRRGERERERKGKRDIFYLYDTNNVYD</sequence>
<reference evidence="2" key="1">
    <citation type="submission" date="2015-03" db="EMBL/GenBank/DDBJ databases">
        <title>Wuchereria bancrofti Genome Sequencing Papua New Guinea Strain.</title>
        <authorList>
            <person name="Small S.T."/>
            <person name="Serre D."/>
            <person name="Zimmerman P.A."/>
        </authorList>
    </citation>
    <scope>NUCLEOTIDE SEQUENCE [LARGE SCALE GENOMIC DNA]</scope>
    <source>
        <strain evidence="2">pt0022</strain>
    </source>
</reference>
<evidence type="ECO:0000313" key="3">
    <source>
        <dbReference type="WBParaSite" id="mrna-Wban_01358"/>
    </source>
</evidence>
<protein>
    <submittedName>
        <fullName evidence="3">Uncharacterized protein</fullName>
    </submittedName>
</protein>
<reference evidence="3" key="3">
    <citation type="submission" date="2024-02" db="UniProtKB">
        <authorList>
            <consortium name="WormBaseParasite"/>
        </authorList>
    </citation>
    <scope>IDENTIFICATION</scope>
    <source>
        <strain evidence="3">pt0022</strain>
    </source>
</reference>